<protein>
    <recommendedName>
        <fullName evidence="2">PepSY domain-containing protein</fullName>
    </recommendedName>
</protein>
<dbReference type="EMBL" id="AGYT01000007">
    <property type="protein sequence ID" value="ENZ03189.1"/>
    <property type="molecule type" value="Genomic_DNA"/>
</dbReference>
<keyword evidence="1" id="KW-1133">Transmembrane helix</keyword>
<evidence type="ECO:0000259" key="2">
    <source>
        <dbReference type="Pfam" id="PF03413"/>
    </source>
</evidence>
<dbReference type="RefSeq" id="WP_002596879.1">
    <property type="nucleotide sequence ID" value="NZ_KB850956.1"/>
</dbReference>
<dbReference type="AlphaFoldDB" id="N9Y4W3"/>
<dbReference type="Pfam" id="PF03413">
    <property type="entry name" value="PepSY"/>
    <property type="match status" value="1"/>
</dbReference>
<comment type="caution">
    <text evidence="3">The sequence shown here is derived from an EMBL/GenBank/DDBJ whole genome shotgun (WGS) entry which is preliminary data.</text>
</comment>
<dbReference type="PATRIC" id="fig|999411.4.peg.360"/>
<organism evidence="3 4">
    <name type="scientific">Clostridium thermobutyricum</name>
    <dbReference type="NCBI Taxonomy" id="29372"/>
    <lineage>
        <taxon>Bacteria</taxon>
        <taxon>Bacillati</taxon>
        <taxon>Bacillota</taxon>
        <taxon>Clostridia</taxon>
        <taxon>Eubacteriales</taxon>
        <taxon>Clostridiaceae</taxon>
        <taxon>Clostridium</taxon>
    </lineage>
</organism>
<dbReference type="InterPro" id="IPR025711">
    <property type="entry name" value="PepSY"/>
</dbReference>
<reference evidence="3 4" key="1">
    <citation type="submission" date="2013-01" db="EMBL/GenBank/DDBJ databases">
        <title>The Genome Sequence of Clostridium colicanis 209318.</title>
        <authorList>
            <consortium name="The Broad Institute Genome Sequencing Platform"/>
            <person name="Earl A."/>
            <person name="Ward D."/>
            <person name="Feldgarden M."/>
            <person name="Gevers D."/>
            <person name="Courvalin P."/>
            <person name="Lambert T."/>
            <person name="Walker B."/>
            <person name="Young S.K."/>
            <person name="Zeng Q."/>
            <person name="Gargeya S."/>
            <person name="Fitzgerald M."/>
            <person name="Haas B."/>
            <person name="Abouelleil A."/>
            <person name="Alvarado L."/>
            <person name="Arachchi H.M."/>
            <person name="Berlin A.M."/>
            <person name="Chapman S.B."/>
            <person name="Dewar J."/>
            <person name="Goldberg J."/>
            <person name="Griggs A."/>
            <person name="Gujja S."/>
            <person name="Hansen M."/>
            <person name="Howarth C."/>
            <person name="Imamovic A."/>
            <person name="Larimer J."/>
            <person name="McCowan C."/>
            <person name="Murphy C."/>
            <person name="Neiman D."/>
            <person name="Pearson M."/>
            <person name="Priest M."/>
            <person name="Roberts A."/>
            <person name="Saif S."/>
            <person name="Shea T."/>
            <person name="Sisk P."/>
            <person name="Sykes S."/>
            <person name="Wortman J."/>
            <person name="Nusbaum C."/>
            <person name="Birren B."/>
        </authorList>
    </citation>
    <scope>NUCLEOTIDE SEQUENCE [LARGE SCALE GENOMIC DNA]</scope>
    <source>
        <strain evidence="3 4">209318</strain>
    </source>
</reference>
<accession>N9Y4W3</accession>
<evidence type="ECO:0000256" key="1">
    <source>
        <dbReference type="SAM" id="Phobius"/>
    </source>
</evidence>
<dbReference type="Gene3D" id="3.10.450.40">
    <property type="match status" value="1"/>
</dbReference>
<keyword evidence="1" id="KW-0812">Transmembrane</keyword>
<dbReference type="eggNOG" id="ENOG5030G66">
    <property type="taxonomic scope" value="Bacteria"/>
</dbReference>
<keyword evidence="1" id="KW-0472">Membrane</keyword>
<dbReference type="HOGENOM" id="CLU_1529994_0_0_9"/>
<feature type="transmembrane region" description="Helical" evidence="1">
    <location>
        <begin position="49"/>
        <end position="69"/>
    </location>
</feature>
<proteinExistence type="predicted"/>
<name>N9Y4W3_9CLOT</name>
<gene>
    <name evidence="3" type="ORF">HMPREF1092_00375</name>
</gene>
<sequence length="175" mass="19545">MNEEKNNLNENVKEADYIELGEDKKEETSTKEKIKKIAKEKIKITKKKIAVLCTLAVVGCGIVGTVAIADELMEMKGINPVDNLKSKIELKFAKTPNYTLDQAKEIALKAVNGTVIKTSEEVDDGIVEYKISIKDNNNFLKKVTVNGDNGAIIKIKDNVKNQNDFHNLKNDKHDD</sequence>
<evidence type="ECO:0000313" key="3">
    <source>
        <dbReference type="EMBL" id="ENZ03189.1"/>
    </source>
</evidence>
<dbReference type="Proteomes" id="UP000013097">
    <property type="component" value="Unassembled WGS sequence"/>
</dbReference>
<feature type="domain" description="PepSY" evidence="2">
    <location>
        <begin position="98"/>
        <end position="155"/>
    </location>
</feature>
<evidence type="ECO:0000313" key="4">
    <source>
        <dbReference type="Proteomes" id="UP000013097"/>
    </source>
</evidence>
<keyword evidence="4" id="KW-1185">Reference proteome</keyword>